<accession>A0A453HMA5</accession>
<proteinExistence type="inferred from homology"/>
<evidence type="ECO:0000256" key="2">
    <source>
        <dbReference type="ARBA" id="ARBA00008018"/>
    </source>
</evidence>
<dbReference type="Proteomes" id="UP000015105">
    <property type="component" value="Chromosome 4D"/>
</dbReference>
<dbReference type="InterPro" id="IPR036882">
    <property type="entry name" value="Alba-like_dom_sf"/>
</dbReference>
<feature type="compositionally biased region" description="Basic and acidic residues" evidence="4">
    <location>
        <begin position="23"/>
        <end position="45"/>
    </location>
</feature>
<reference evidence="7" key="2">
    <citation type="journal article" date="2017" name="Nat. Plants">
        <title>The Aegilops tauschii genome reveals multiple impacts of transposons.</title>
        <authorList>
            <person name="Zhao G."/>
            <person name="Zou C."/>
            <person name="Li K."/>
            <person name="Wang K."/>
            <person name="Li T."/>
            <person name="Gao L."/>
            <person name="Zhang X."/>
            <person name="Wang H."/>
            <person name="Yang Z."/>
            <person name="Liu X."/>
            <person name="Jiang W."/>
            <person name="Mao L."/>
            <person name="Kong X."/>
            <person name="Jiao Y."/>
            <person name="Jia J."/>
        </authorList>
    </citation>
    <scope>NUCLEOTIDE SEQUENCE [LARGE SCALE GENOMIC DNA]</scope>
    <source>
        <strain evidence="7">cv. AL8/78</strain>
    </source>
</reference>
<evidence type="ECO:0000256" key="4">
    <source>
        <dbReference type="SAM" id="MobiDB-lite"/>
    </source>
</evidence>
<evidence type="ECO:0000313" key="7">
    <source>
        <dbReference type="Proteomes" id="UP000015105"/>
    </source>
</evidence>
<feature type="domain" description="DNA/RNA-binding protein Alba-like" evidence="5">
    <location>
        <begin position="48"/>
        <end position="111"/>
    </location>
</feature>
<feature type="region of interest" description="Disordered" evidence="4">
    <location>
        <begin position="1"/>
        <end position="45"/>
    </location>
</feature>
<sequence length="184" mass="20783">GRFPSSPSVDLEDPSSLSPQAERSSEPEAMDRYQRVEKPRNETPIRENEIRITALGRMRNYIGYGMSLLEENGHDEITIKAMGRAINKTVMVAELIKRRVAGLHQNTSIESVGITDTWEPLEEGLVPYGCTYILFFRKRRKIYCHTNALLPQARDNSSCINDYPNIVQGTIGYVISRVPATHTS</sequence>
<evidence type="ECO:0000256" key="3">
    <source>
        <dbReference type="ARBA" id="ARBA00023242"/>
    </source>
</evidence>
<reference evidence="6" key="4">
    <citation type="submission" date="2019-03" db="UniProtKB">
        <authorList>
            <consortium name="EnsemblPlants"/>
        </authorList>
    </citation>
    <scope>IDENTIFICATION</scope>
</reference>
<evidence type="ECO:0000256" key="1">
    <source>
        <dbReference type="ARBA" id="ARBA00004123"/>
    </source>
</evidence>
<keyword evidence="3" id="KW-0539">Nucleus</keyword>
<reference evidence="7" key="1">
    <citation type="journal article" date="2014" name="Science">
        <title>Ancient hybridizations among the ancestral genomes of bread wheat.</title>
        <authorList>
            <consortium name="International Wheat Genome Sequencing Consortium,"/>
            <person name="Marcussen T."/>
            <person name="Sandve S.R."/>
            <person name="Heier L."/>
            <person name="Spannagl M."/>
            <person name="Pfeifer M."/>
            <person name="Jakobsen K.S."/>
            <person name="Wulff B.B."/>
            <person name="Steuernagel B."/>
            <person name="Mayer K.F."/>
            <person name="Olsen O.A."/>
        </authorList>
    </citation>
    <scope>NUCLEOTIDE SEQUENCE [LARGE SCALE GENOMIC DNA]</scope>
    <source>
        <strain evidence="7">cv. AL8/78</strain>
    </source>
</reference>
<dbReference type="Gene3D" id="3.30.110.20">
    <property type="entry name" value="Alba-like domain"/>
    <property type="match status" value="1"/>
</dbReference>
<dbReference type="PANTHER" id="PTHR13516">
    <property type="entry name" value="RIBONUCLEASE P SUBUNIT P25"/>
    <property type="match status" value="1"/>
</dbReference>
<keyword evidence="7" id="KW-1185">Reference proteome</keyword>
<dbReference type="GO" id="GO:0005634">
    <property type="term" value="C:nucleus"/>
    <property type="evidence" value="ECO:0007669"/>
    <property type="project" value="UniProtKB-SubCell"/>
</dbReference>
<dbReference type="InterPro" id="IPR051958">
    <property type="entry name" value="Alba-like_NAB"/>
</dbReference>
<dbReference type="PANTHER" id="PTHR13516:SF24">
    <property type="entry name" value="EXPRESSED PROTEIN"/>
    <property type="match status" value="1"/>
</dbReference>
<name>A0A453HMA5_AEGTS</name>
<comment type="similarity">
    <text evidence="2">Belongs to the histone-like Alba family.</text>
</comment>
<dbReference type="SUPFAM" id="SSF82704">
    <property type="entry name" value="AlbA-like"/>
    <property type="match status" value="1"/>
</dbReference>
<dbReference type="InterPro" id="IPR002775">
    <property type="entry name" value="DNA/RNA-bd_Alba-like"/>
</dbReference>
<dbReference type="AlphaFoldDB" id="A0A453HMA5"/>
<dbReference type="EnsemblPlants" id="AET4Gv20235400.4">
    <property type="protein sequence ID" value="AET4Gv20235400.4"/>
    <property type="gene ID" value="AET4Gv20235400"/>
</dbReference>
<comment type="subcellular location">
    <subcellularLocation>
        <location evidence="1">Nucleus</location>
    </subcellularLocation>
</comment>
<reference evidence="6" key="3">
    <citation type="journal article" date="2017" name="Nature">
        <title>Genome sequence of the progenitor of the wheat D genome Aegilops tauschii.</title>
        <authorList>
            <person name="Luo M.C."/>
            <person name="Gu Y.Q."/>
            <person name="Puiu D."/>
            <person name="Wang H."/>
            <person name="Twardziok S.O."/>
            <person name="Deal K.R."/>
            <person name="Huo N."/>
            <person name="Zhu T."/>
            <person name="Wang L."/>
            <person name="Wang Y."/>
            <person name="McGuire P.E."/>
            <person name="Liu S."/>
            <person name="Long H."/>
            <person name="Ramasamy R.K."/>
            <person name="Rodriguez J.C."/>
            <person name="Van S.L."/>
            <person name="Yuan L."/>
            <person name="Wang Z."/>
            <person name="Xia Z."/>
            <person name="Xiao L."/>
            <person name="Anderson O.D."/>
            <person name="Ouyang S."/>
            <person name="Liang Y."/>
            <person name="Zimin A.V."/>
            <person name="Pertea G."/>
            <person name="Qi P."/>
            <person name="Bennetzen J.L."/>
            <person name="Dai X."/>
            <person name="Dawson M.W."/>
            <person name="Muller H.G."/>
            <person name="Kugler K."/>
            <person name="Rivarola-Duarte L."/>
            <person name="Spannagl M."/>
            <person name="Mayer K.F.X."/>
            <person name="Lu F.H."/>
            <person name="Bevan M.W."/>
            <person name="Leroy P."/>
            <person name="Li P."/>
            <person name="You F.M."/>
            <person name="Sun Q."/>
            <person name="Liu Z."/>
            <person name="Lyons E."/>
            <person name="Wicker T."/>
            <person name="Salzberg S.L."/>
            <person name="Devos K.M."/>
            <person name="Dvorak J."/>
        </authorList>
    </citation>
    <scope>NUCLEOTIDE SEQUENCE [LARGE SCALE GENOMIC DNA]</scope>
    <source>
        <strain evidence="6">cv. AL8/78</strain>
    </source>
</reference>
<evidence type="ECO:0000313" key="6">
    <source>
        <dbReference type="EnsemblPlants" id="AET4Gv20235400.4"/>
    </source>
</evidence>
<dbReference type="Pfam" id="PF01918">
    <property type="entry name" value="Alba"/>
    <property type="match status" value="1"/>
</dbReference>
<organism evidence="6 7">
    <name type="scientific">Aegilops tauschii subsp. strangulata</name>
    <name type="common">Goatgrass</name>
    <dbReference type="NCBI Taxonomy" id="200361"/>
    <lineage>
        <taxon>Eukaryota</taxon>
        <taxon>Viridiplantae</taxon>
        <taxon>Streptophyta</taxon>
        <taxon>Embryophyta</taxon>
        <taxon>Tracheophyta</taxon>
        <taxon>Spermatophyta</taxon>
        <taxon>Magnoliopsida</taxon>
        <taxon>Liliopsida</taxon>
        <taxon>Poales</taxon>
        <taxon>Poaceae</taxon>
        <taxon>BOP clade</taxon>
        <taxon>Pooideae</taxon>
        <taxon>Triticodae</taxon>
        <taxon>Triticeae</taxon>
        <taxon>Triticinae</taxon>
        <taxon>Aegilops</taxon>
    </lineage>
</organism>
<reference evidence="6" key="5">
    <citation type="journal article" date="2021" name="G3 (Bethesda)">
        <title>Aegilops tauschii genome assembly Aet v5.0 features greater sequence contiguity and improved annotation.</title>
        <authorList>
            <person name="Wang L."/>
            <person name="Zhu T."/>
            <person name="Rodriguez J.C."/>
            <person name="Deal K.R."/>
            <person name="Dubcovsky J."/>
            <person name="McGuire P.E."/>
            <person name="Lux T."/>
            <person name="Spannagl M."/>
            <person name="Mayer K.F.X."/>
            <person name="Baldrich P."/>
            <person name="Meyers B.C."/>
            <person name="Huo N."/>
            <person name="Gu Y.Q."/>
            <person name="Zhou H."/>
            <person name="Devos K.M."/>
            <person name="Bennetzen J.L."/>
            <person name="Unver T."/>
            <person name="Budak H."/>
            <person name="Gulick P.J."/>
            <person name="Galiba G."/>
            <person name="Kalapos B."/>
            <person name="Nelson D.R."/>
            <person name="Li P."/>
            <person name="You F.M."/>
            <person name="Luo M.C."/>
            <person name="Dvorak J."/>
        </authorList>
    </citation>
    <scope>NUCLEOTIDE SEQUENCE [LARGE SCALE GENOMIC DNA]</scope>
    <source>
        <strain evidence="6">cv. AL8/78</strain>
    </source>
</reference>
<dbReference type="Gramene" id="AET4Gv20235400.4">
    <property type="protein sequence ID" value="AET4Gv20235400.4"/>
    <property type="gene ID" value="AET4Gv20235400"/>
</dbReference>
<protein>
    <recommendedName>
        <fullName evidence="5">DNA/RNA-binding protein Alba-like domain-containing protein</fullName>
    </recommendedName>
</protein>
<dbReference type="GO" id="GO:0003723">
    <property type="term" value="F:RNA binding"/>
    <property type="evidence" value="ECO:0007669"/>
    <property type="project" value="TreeGrafter"/>
</dbReference>
<evidence type="ECO:0000259" key="5">
    <source>
        <dbReference type="Pfam" id="PF01918"/>
    </source>
</evidence>